<evidence type="ECO:0000259" key="2">
    <source>
        <dbReference type="Pfam" id="PF13439"/>
    </source>
</evidence>
<evidence type="ECO:0000313" key="4">
    <source>
        <dbReference type="Proteomes" id="UP000484255"/>
    </source>
</evidence>
<dbReference type="Pfam" id="PF13692">
    <property type="entry name" value="Glyco_trans_1_4"/>
    <property type="match status" value="1"/>
</dbReference>
<feature type="domain" description="Glycosyltransferase subfamily 4-like N-terminal" evidence="2">
    <location>
        <begin position="81"/>
        <end position="251"/>
    </location>
</feature>
<gene>
    <name evidence="3" type="ORF">G3A44_22485</name>
</gene>
<dbReference type="AlphaFoldDB" id="A0A7C9TND4"/>
<name>A0A7C9TND4_9BURK</name>
<protein>
    <submittedName>
        <fullName evidence="3">Glycosyltransferase family 1 protein</fullName>
    </submittedName>
</protein>
<organism evidence="3 4">
    <name type="scientific">Ideonella livida</name>
    <dbReference type="NCBI Taxonomy" id="2707176"/>
    <lineage>
        <taxon>Bacteria</taxon>
        <taxon>Pseudomonadati</taxon>
        <taxon>Pseudomonadota</taxon>
        <taxon>Betaproteobacteria</taxon>
        <taxon>Burkholderiales</taxon>
        <taxon>Sphaerotilaceae</taxon>
        <taxon>Ideonella</taxon>
    </lineage>
</organism>
<keyword evidence="4" id="KW-1185">Reference proteome</keyword>
<dbReference type="Pfam" id="PF13439">
    <property type="entry name" value="Glyco_transf_4"/>
    <property type="match status" value="1"/>
</dbReference>
<dbReference type="Proteomes" id="UP000484255">
    <property type="component" value="Unassembled WGS sequence"/>
</dbReference>
<evidence type="ECO:0000313" key="3">
    <source>
        <dbReference type="EMBL" id="NDY93964.1"/>
    </source>
</evidence>
<accession>A0A7C9TND4</accession>
<dbReference type="CDD" id="cd03814">
    <property type="entry name" value="GT4-like"/>
    <property type="match status" value="1"/>
</dbReference>
<comment type="caution">
    <text evidence="3">The sequence shown here is derived from an EMBL/GenBank/DDBJ whole genome shotgun (WGS) entry which is preliminary data.</text>
</comment>
<dbReference type="InterPro" id="IPR050194">
    <property type="entry name" value="Glycosyltransferase_grp1"/>
</dbReference>
<proteinExistence type="predicted"/>
<dbReference type="GO" id="GO:0016757">
    <property type="term" value="F:glycosyltransferase activity"/>
    <property type="evidence" value="ECO:0007669"/>
    <property type="project" value="UniProtKB-ARBA"/>
</dbReference>
<reference evidence="3 4" key="1">
    <citation type="submission" date="2020-02" db="EMBL/GenBank/DDBJ databases">
        <title>Ideonella bacterium strain TBM-1.</title>
        <authorList>
            <person name="Chen W.-M."/>
        </authorList>
    </citation>
    <scope>NUCLEOTIDE SEQUENCE [LARGE SCALE GENOMIC DNA]</scope>
    <source>
        <strain evidence="3 4">TBM-1</strain>
    </source>
</reference>
<keyword evidence="3" id="KW-0808">Transferase</keyword>
<dbReference type="Gene3D" id="3.40.50.2000">
    <property type="entry name" value="Glycogen Phosphorylase B"/>
    <property type="match status" value="2"/>
</dbReference>
<evidence type="ECO:0000256" key="1">
    <source>
        <dbReference type="SAM" id="MobiDB-lite"/>
    </source>
</evidence>
<dbReference type="EMBL" id="JAAGOH010000056">
    <property type="protein sequence ID" value="NDY93964.1"/>
    <property type="molecule type" value="Genomic_DNA"/>
</dbReference>
<dbReference type="SUPFAM" id="SSF53756">
    <property type="entry name" value="UDP-Glycosyltransferase/glycogen phosphorylase"/>
    <property type="match status" value="1"/>
</dbReference>
<dbReference type="PANTHER" id="PTHR45947:SF3">
    <property type="entry name" value="SULFOQUINOVOSYL TRANSFERASE SQD2"/>
    <property type="match status" value="1"/>
</dbReference>
<feature type="region of interest" description="Disordered" evidence="1">
    <location>
        <begin position="1"/>
        <end position="24"/>
    </location>
</feature>
<sequence>MTARACHGAVAEGADDGGQKGAPVTTTTLPHTAALLGPAPTPPGLAGAAPLDSDDLLVHPFAAVPRCLRVAVVTETYPPEVNGVATTLARVVEGLHQRGHEVQLLRPRPRQETPGAEPAEPRFHEVLMRGLPIPRYPGLRMGLPSKGALVRLWAQRRPDVVHIATEGPLGWSALQAALQLKLPVTSDFRTNFHQYSRHYGLGWLRKPIMAYLRKFHNSAQCTMVPTEALRADLQAAGFLRLAVVARGVDTALFTPERRSPALRAQWGVPPDGLVMACVGRLAAEKNLDLLLQAFDAVRLQRPHSRLLLVGDGPMRAALQARLDPGLILAGQRHGADLAAHYASADLFCFASQTETWGNVTAEALASGLPVLAFDHAAAGLLVHTGRNGVRVPAQAPGRFVQAAVELATAPPARRAALAQQARQDALALGWEGVLALFEAQLHRAVQRQALAGLRTAVAR</sequence>
<dbReference type="PANTHER" id="PTHR45947">
    <property type="entry name" value="SULFOQUINOVOSYL TRANSFERASE SQD2"/>
    <property type="match status" value="1"/>
</dbReference>
<dbReference type="InterPro" id="IPR028098">
    <property type="entry name" value="Glyco_trans_4-like_N"/>
</dbReference>